<feature type="signal peptide" evidence="1">
    <location>
        <begin position="1"/>
        <end position="34"/>
    </location>
</feature>
<accession>A0ABR8W1T4</accession>
<evidence type="ECO:0000256" key="1">
    <source>
        <dbReference type="SAM" id="SignalP"/>
    </source>
</evidence>
<evidence type="ECO:0000313" key="3">
    <source>
        <dbReference type="Proteomes" id="UP000611521"/>
    </source>
</evidence>
<keyword evidence="1" id="KW-0732">Signal</keyword>
<evidence type="ECO:0000313" key="2">
    <source>
        <dbReference type="EMBL" id="MBD8010992.1"/>
    </source>
</evidence>
<protein>
    <recommendedName>
        <fullName evidence="4">LGFP repeat-containing protein</fullName>
    </recommendedName>
</protein>
<organism evidence="2 3">
    <name type="scientific">Microbacterium commune</name>
    <dbReference type="NCBI Taxonomy" id="2762219"/>
    <lineage>
        <taxon>Bacteria</taxon>
        <taxon>Bacillati</taxon>
        <taxon>Actinomycetota</taxon>
        <taxon>Actinomycetes</taxon>
        <taxon>Micrococcales</taxon>
        <taxon>Microbacteriaceae</taxon>
        <taxon>Microbacterium</taxon>
    </lineage>
</organism>
<feature type="chain" id="PRO_5045441085" description="LGFP repeat-containing protein" evidence="1">
    <location>
        <begin position="35"/>
        <end position="897"/>
    </location>
</feature>
<dbReference type="RefSeq" id="WP_191711853.1">
    <property type="nucleotide sequence ID" value="NZ_JACSPX010000001.1"/>
</dbReference>
<keyword evidence="3" id="KW-1185">Reference proteome</keyword>
<proteinExistence type="predicted"/>
<dbReference type="Pfam" id="PF08310">
    <property type="entry name" value="LGFP"/>
    <property type="match status" value="1"/>
</dbReference>
<dbReference type="Proteomes" id="UP000611521">
    <property type="component" value="Unassembled WGS sequence"/>
</dbReference>
<evidence type="ECO:0008006" key="4">
    <source>
        <dbReference type="Google" id="ProtNLM"/>
    </source>
</evidence>
<dbReference type="InterPro" id="IPR013207">
    <property type="entry name" value="LGFP"/>
</dbReference>
<comment type="caution">
    <text evidence="2">The sequence shown here is derived from an EMBL/GenBank/DDBJ whole genome shotgun (WGS) entry which is preliminary data.</text>
</comment>
<dbReference type="EMBL" id="JACSPX010000001">
    <property type="protein sequence ID" value="MBD8010992.1"/>
    <property type="molecule type" value="Genomic_DNA"/>
</dbReference>
<reference evidence="2 3" key="1">
    <citation type="submission" date="2020-08" db="EMBL/GenBank/DDBJ databases">
        <title>A Genomic Blueprint of the Chicken Gut Microbiome.</title>
        <authorList>
            <person name="Gilroy R."/>
            <person name="Ravi A."/>
            <person name="Getino M."/>
            <person name="Pursley I."/>
            <person name="Horton D.L."/>
            <person name="Alikhan N.-F."/>
            <person name="Baker D."/>
            <person name="Gharbi K."/>
            <person name="Hall N."/>
            <person name="Watson M."/>
            <person name="Adriaenssens E.M."/>
            <person name="Foster-Nyarko E."/>
            <person name="Jarju S."/>
            <person name="Secka A."/>
            <person name="Antonio M."/>
            <person name="Oren A."/>
            <person name="Chaudhuri R."/>
            <person name="La Ragione R.M."/>
            <person name="Hildebrand F."/>
            <person name="Pallen M.J."/>
        </authorList>
    </citation>
    <scope>NUCLEOTIDE SEQUENCE [LARGE SCALE GENOMIC DNA]</scope>
    <source>
        <strain evidence="2 3">Re1</strain>
    </source>
</reference>
<gene>
    <name evidence="2" type="ORF">H9633_01600</name>
</gene>
<name>A0ABR8W1T4_9MICO</name>
<sequence>MHPKISVSRRLATILVTACLAIGSLVSAPEAALAAAPQVAAGTAKSANLSTFTPGNIIADSVFFNSSAMNATQMDAFFKSKVKSCQSGYVCLKDYRQNTPNRPADRYCNGYSGAANESAATIIYRVSLSCGINPRVLIVMLEKEQSLVTHTWPSSWRYDMALGQGCPDTAPCDPAYSGFFYQIYGAARQMQIYAEGRWFTYYAPGKTWNIRYHPNTSCGSSPVRVENTATAALYYYTPYQPNRAALNAGYGTGDACSSYGNRNFFQLFSDWFGDPRNGLTVSGAIADVWTAHGAGTGWIGTPVRNMRSWPAGAGWSQQFVNADIFVKAGQPGRTVTGPIRTEYRLVGEATSGLGWPTGDRIAITGGAYQDFENGRVYERSDGRAFAIAAPMFRLHESVGNVFGAYGWPTSRAYAVPGGSTQTFDRGAAYESASGVFLLDAPWTTWLNSAGGTGGAYGIPTSGITDAGDQTQRVLLSKAAAFRKAGAVTVVKTPFVSVYAEQGYESGALGRPTSSASEIPGGSSQQFTSGQIYSSSAGTFAVTGFASAVAAAGGVEKTGFPTGPVVASKTASSQRFSALTFTKGAAGARSVRGAIKTAYDGTGGASSFLGAATAAERALADGFVQEFDGGRIICAPTALVALPRSMTTAWDSLGGQAGRLGWPVGSSVVTDGVTEQAFQGGLLVSPKTGGAHAIVGATLNAFRIAGGVPVLGAPLEPEQKSAAGYSQRFERGVVFVPYSGSASAVALDTFKEYERGGGLPGFGFATGPAAPVGVGKAQPFQLGSIATSGWGTAAVRGTTWRVFQSSGGYTGPLSYPIESEAKVGNGYIQPFVGGTTYVSPYALAVTRGVLQREYWNRGGPEGALGWPLLNETSGNGVWQQKFQNGTIYLYADGRVVVR</sequence>